<feature type="compositionally biased region" description="Pro residues" evidence="2">
    <location>
        <begin position="180"/>
        <end position="205"/>
    </location>
</feature>
<feature type="compositionally biased region" description="Basic and acidic residues" evidence="2">
    <location>
        <begin position="113"/>
        <end position="124"/>
    </location>
</feature>
<evidence type="ECO:0000256" key="1">
    <source>
        <dbReference type="ARBA" id="ARBA00023054"/>
    </source>
</evidence>
<evidence type="ECO:0000313" key="4">
    <source>
        <dbReference type="Proteomes" id="UP000729402"/>
    </source>
</evidence>
<proteinExistence type="predicted"/>
<feature type="region of interest" description="Disordered" evidence="2">
    <location>
        <begin position="175"/>
        <end position="223"/>
    </location>
</feature>
<protein>
    <submittedName>
        <fullName evidence="3">Uncharacterized protein</fullName>
    </submittedName>
</protein>
<dbReference type="Proteomes" id="UP000729402">
    <property type="component" value="Unassembled WGS sequence"/>
</dbReference>
<dbReference type="AlphaFoldDB" id="A0A8J5RBP9"/>
<accession>A0A8J5RBP9</accession>
<gene>
    <name evidence="3" type="ORF">GUJ93_ZPchr0009g720</name>
</gene>
<evidence type="ECO:0000256" key="2">
    <source>
        <dbReference type="SAM" id="MobiDB-lite"/>
    </source>
</evidence>
<sequence>MHGFQRFQWGALFFSSGREYSPSIVAYRDHKRMVGTWNGGWVHSKFGQPHQLMQIAQRSMKHQLLSNGGASVSVPAQPTRASKAAAAVAPPNPPAKARPAAATRPVVRASSNCKEEKKSELPAEAEALRREVERLRRRNAELEKQLALAHHTVAQLRQQQAAADKDSVALPTSTCIARAAPPPPPPPPPPPCSSRGVPAPPPPPLSRSRGVPALPSRPQGPSKATALVDMYNSLSTKTGSSAASSIVGELQNRSKHLLAIKADVEAKAGLINHLIARVHQTTYADVEQVLAFVDWMDQQLSTLSDETAVLKHFSWPDRKADALREAASEYRHLSSLLAHIYDGSNDTGGLASSCEATLSKTSALLLKLEQSMSRLVNLRSSAMASYKELRIPTDWMLDSGIASKMRLASLKLAKVYMKRSLQELDRETGGEHLIAQTVRFAYRVHQFAGGLDGEVMRLFEDLTKRAHSPSSPPS</sequence>
<organism evidence="3 4">
    <name type="scientific">Zizania palustris</name>
    <name type="common">Northern wild rice</name>
    <dbReference type="NCBI Taxonomy" id="103762"/>
    <lineage>
        <taxon>Eukaryota</taxon>
        <taxon>Viridiplantae</taxon>
        <taxon>Streptophyta</taxon>
        <taxon>Embryophyta</taxon>
        <taxon>Tracheophyta</taxon>
        <taxon>Spermatophyta</taxon>
        <taxon>Magnoliopsida</taxon>
        <taxon>Liliopsida</taxon>
        <taxon>Poales</taxon>
        <taxon>Poaceae</taxon>
        <taxon>BOP clade</taxon>
        <taxon>Oryzoideae</taxon>
        <taxon>Oryzeae</taxon>
        <taxon>Zizaniinae</taxon>
        <taxon>Zizania</taxon>
    </lineage>
</organism>
<dbReference type="PANTHER" id="PTHR31342:SF64">
    <property type="entry name" value="TETRATRICOPEPTIDE REPEAT (TPR)-LIKE SUPERFAMILY PROTEIN"/>
    <property type="match status" value="1"/>
</dbReference>
<dbReference type="OrthoDB" id="673648at2759"/>
<dbReference type="EMBL" id="JAAALK010000289">
    <property type="protein sequence ID" value="KAG8050891.1"/>
    <property type="molecule type" value="Genomic_DNA"/>
</dbReference>
<feature type="region of interest" description="Disordered" evidence="2">
    <location>
        <begin position="85"/>
        <end position="124"/>
    </location>
</feature>
<evidence type="ECO:0000313" key="3">
    <source>
        <dbReference type="EMBL" id="KAG8050891.1"/>
    </source>
</evidence>
<keyword evidence="4" id="KW-1185">Reference proteome</keyword>
<feature type="compositionally biased region" description="Low complexity" evidence="2">
    <location>
        <begin position="97"/>
        <end position="111"/>
    </location>
</feature>
<dbReference type="GO" id="GO:0055028">
    <property type="term" value="C:cortical microtubule"/>
    <property type="evidence" value="ECO:0007669"/>
    <property type="project" value="TreeGrafter"/>
</dbReference>
<keyword evidence="1" id="KW-0175">Coiled coil</keyword>
<dbReference type="GO" id="GO:0072699">
    <property type="term" value="P:protein localization to cortical microtubule cytoskeleton"/>
    <property type="evidence" value="ECO:0007669"/>
    <property type="project" value="TreeGrafter"/>
</dbReference>
<comment type="caution">
    <text evidence="3">The sequence shown here is derived from an EMBL/GenBank/DDBJ whole genome shotgun (WGS) entry which is preliminary data.</text>
</comment>
<reference evidence="3" key="2">
    <citation type="submission" date="2021-02" db="EMBL/GenBank/DDBJ databases">
        <authorList>
            <person name="Kimball J.A."/>
            <person name="Haas M.W."/>
            <person name="Macchietto M."/>
            <person name="Kono T."/>
            <person name="Duquette J."/>
            <person name="Shao M."/>
        </authorList>
    </citation>
    <scope>NUCLEOTIDE SEQUENCE</scope>
    <source>
        <tissue evidence="3">Fresh leaf tissue</tissue>
    </source>
</reference>
<dbReference type="InterPro" id="IPR040265">
    <property type="entry name" value="CHUP1/IPGA1-like"/>
</dbReference>
<dbReference type="PANTHER" id="PTHR31342">
    <property type="entry name" value="PROTEIN CHUP1, CHLOROPLASTIC"/>
    <property type="match status" value="1"/>
</dbReference>
<reference evidence="3" key="1">
    <citation type="journal article" date="2021" name="bioRxiv">
        <title>Whole Genome Assembly and Annotation of Northern Wild Rice, Zizania palustris L., Supports a Whole Genome Duplication in the Zizania Genus.</title>
        <authorList>
            <person name="Haas M."/>
            <person name="Kono T."/>
            <person name="Macchietto M."/>
            <person name="Millas R."/>
            <person name="McGilp L."/>
            <person name="Shao M."/>
            <person name="Duquette J."/>
            <person name="Hirsch C.N."/>
            <person name="Kimball J."/>
        </authorList>
    </citation>
    <scope>NUCLEOTIDE SEQUENCE</scope>
    <source>
        <tissue evidence="3">Fresh leaf tissue</tissue>
    </source>
</reference>
<name>A0A8J5RBP9_ZIZPA</name>